<keyword evidence="3" id="KW-1185">Reference proteome</keyword>
<proteinExistence type="predicted"/>
<dbReference type="RefSeq" id="WP_169226554.1">
    <property type="nucleotide sequence ID" value="NZ_JABBGC010000002.1"/>
</dbReference>
<keyword evidence="1" id="KW-0812">Transmembrane</keyword>
<keyword evidence="1" id="KW-0472">Membrane</keyword>
<accession>A0A848GRX9</accession>
<evidence type="ECO:0000313" key="3">
    <source>
        <dbReference type="Proteomes" id="UP000583266"/>
    </source>
</evidence>
<evidence type="ECO:0000256" key="1">
    <source>
        <dbReference type="SAM" id="Phobius"/>
    </source>
</evidence>
<feature type="transmembrane region" description="Helical" evidence="1">
    <location>
        <begin position="101"/>
        <end position="122"/>
    </location>
</feature>
<evidence type="ECO:0000313" key="2">
    <source>
        <dbReference type="EMBL" id="NML39483.1"/>
    </source>
</evidence>
<name>A0A848GRX9_9BACT</name>
<comment type="caution">
    <text evidence="2">The sequence shown here is derived from an EMBL/GenBank/DDBJ whole genome shotgun (WGS) entry which is preliminary data.</text>
</comment>
<reference evidence="2 3" key="1">
    <citation type="submission" date="2020-04" db="EMBL/GenBank/DDBJ databases">
        <title>Chitinophaga sp. G-6-1-13 sp. nov., isolated from soil.</title>
        <authorList>
            <person name="Dahal R.H."/>
            <person name="Chaudhary D.K."/>
        </authorList>
    </citation>
    <scope>NUCLEOTIDE SEQUENCE [LARGE SCALE GENOMIC DNA]</scope>
    <source>
        <strain evidence="2 3">G-6-1-13</strain>
    </source>
</reference>
<dbReference type="EMBL" id="JABBGC010000002">
    <property type="protein sequence ID" value="NML39483.1"/>
    <property type="molecule type" value="Genomic_DNA"/>
</dbReference>
<keyword evidence="1" id="KW-1133">Transmembrane helix</keyword>
<dbReference type="Proteomes" id="UP000583266">
    <property type="component" value="Unassembled WGS sequence"/>
</dbReference>
<protein>
    <submittedName>
        <fullName evidence="2">Uncharacterized protein</fullName>
    </submittedName>
</protein>
<organism evidence="2 3">
    <name type="scientific">Chitinophaga fulva</name>
    <dbReference type="NCBI Taxonomy" id="2728842"/>
    <lineage>
        <taxon>Bacteria</taxon>
        <taxon>Pseudomonadati</taxon>
        <taxon>Bacteroidota</taxon>
        <taxon>Chitinophagia</taxon>
        <taxon>Chitinophagales</taxon>
        <taxon>Chitinophagaceae</taxon>
        <taxon>Chitinophaga</taxon>
    </lineage>
</organism>
<gene>
    <name evidence="2" type="ORF">HHL17_19940</name>
</gene>
<dbReference type="AlphaFoldDB" id="A0A848GRX9"/>
<sequence length="170" mass="19369">MNWLPTNRYTLLSNLSSEEVLSALQTNFATYDPKFYWYTYGVLNPDLRFTGEVNGNTFVISRLSQKLSKREFVKIKGTVSKSLYQTAIDVQVSIMPEQTMVFTIFTLLLGAGVAGVLSWTLFEWITTGDIHLGKLIYALVLLIVCVVIFGRFSYEDDLARKFIKRISQAQ</sequence>
<feature type="transmembrane region" description="Helical" evidence="1">
    <location>
        <begin position="134"/>
        <end position="154"/>
    </location>
</feature>